<keyword evidence="3" id="KW-1185">Reference proteome</keyword>
<gene>
    <name evidence="2" type="ORF">SKAU_G00221730</name>
</gene>
<dbReference type="AlphaFoldDB" id="A0A9Q1FBD9"/>
<dbReference type="Proteomes" id="UP001152622">
    <property type="component" value="Chromosome 7"/>
</dbReference>
<evidence type="ECO:0000313" key="3">
    <source>
        <dbReference type="Proteomes" id="UP001152622"/>
    </source>
</evidence>
<accession>A0A9Q1FBD9</accession>
<name>A0A9Q1FBD9_SYNKA</name>
<dbReference type="EMBL" id="JAINUF010000007">
    <property type="protein sequence ID" value="KAJ8354606.1"/>
    <property type="molecule type" value="Genomic_DNA"/>
</dbReference>
<comment type="caution">
    <text evidence="2">The sequence shown here is derived from an EMBL/GenBank/DDBJ whole genome shotgun (WGS) entry which is preliminary data.</text>
</comment>
<proteinExistence type="predicted"/>
<feature type="region of interest" description="Disordered" evidence="1">
    <location>
        <begin position="1"/>
        <end position="30"/>
    </location>
</feature>
<organism evidence="2 3">
    <name type="scientific">Synaphobranchus kaupii</name>
    <name type="common">Kaup's arrowtooth eel</name>
    <dbReference type="NCBI Taxonomy" id="118154"/>
    <lineage>
        <taxon>Eukaryota</taxon>
        <taxon>Metazoa</taxon>
        <taxon>Chordata</taxon>
        <taxon>Craniata</taxon>
        <taxon>Vertebrata</taxon>
        <taxon>Euteleostomi</taxon>
        <taxon>Actinopterygii</taxon>
        <taxon>Neopterygii</taxon>
        <taxon>Teleostei</taxon>
        <taxon>Anguilliformes</taxon>
        <taxon>Synaphobranchidae</taxon>
        <taxon>Synaphobranchus</taxon>
    </lineage>
</organism>
<sequence>MNANRPHHFRHQPGDVHEKPKTCSPPTIQRSAASDATGALGFHGVPRVLRRHPGVTLCNSFPRTARAVRGATASLKRQGCSGQTPQSTAAACAVGVG</sequence>
<reference evidence="2" key="1">
    <citation type="journal article" date="2023" name="Science">
        <title>Genome structures resolve the early diversification of teleost fishes.</title>
        <authorList>
            <person name="Parey E."/>
            <person name="Louis A."/>
            <person name="Montfort J."/>
            <person name="Bouchez O."/>
            <person name="Roques C."/>
            <person name="Iampietro C."/>
            <person name="Lluch J."/>
            <person name="Castinel A."/>
            <person name="Donnadieu C."/>
            <person name="Desvignes T."/>
            <person name="Floi Bucao C."/>
            <person name="Jouanno E."/>
            <person name="Wen M."/>
            <person name="Mejri S."/>
            <person name="Dirks R."/>
            <person name="Jansen H."/>
            <person name="Henkel C."/>
            <person name="Chen W.J."/>
            <person name="Zahm M."/>
            <person name="Cabau C."/>
            <person name="Klopp C."/>
            <person name="Thompson A.W."/>
            <person name="Robinson-Rechavi M."/>
            <person name="Braasch I."/>
            <person name="Lecointre G."/>
            <person name="Bobe J."/>
            <person name="Postlethwait J.H."/>
            <person name="Berthelot C."/>
            <person name="Roest Crollius H."/>
            <person name="Guiguen Y."/>
        </authorList>
    </citation>
    <scope>NUCLEOTIDE SEQUENCE</scope>
    <source>
        <strain evidence="2">WJC10195</strain>
    </source>
</reference>
<evidence type="ECO:0000256" key="1">
    <source>
        <dbReference type="SAM" id="MobiDB-lite"/>
    </source>
</evidence>
<feature type="compositionally biased region" description="Basic and acidic residues" evidence="1">
    <location>
        <begin position="12"/>
        <end position="21"/>
    </location>
</feature>
<evidence type="ECO:0000313" key="2">
    <source>
        <dbReference type="EMBL" id="KAJ8354606.1"/>
    </source>
</evidence>
<protein>
    <submittedName>
        <fullName evidence="2">Uncharacterized protein</fullName>
    </submittedName>
</protein>
<feature type="compositionally biased region" description="Basic residues" evidence="1">
    <location>
        <begin position="1"/>
        <end position="11"/>
    </location>
</feature>